<accession>A0A917BFQ3</accession>
<reference evidence="1 2" key="1">
    <citation type="journal article" date="2014" name="Int. J. Syst. Evol. Microbiol.">
        <title>Complete genome sequence of Corynebacterium casei LMG S-19264T (=DSM 44701T), isolated from a smear-ripened cheese.</title>
        <authorList>
            <consortium name="US DOE Joint Genome Institute (JGI-PGF)"/>
            <person name="Walter F."/>
            <person name="Albersmeier A."/>
            <person name="Kalinowski J."/>
            <person name="Ruckert C."/>
        </authorList>
    </citation>
    <scope>NUCLEOTIDE SEQUENCE [LARGE SCALE GENOMIC DNA]</scope>
    <source>
        <strain evidence="1 2">CGMCC 1.12976</strain>
    </source>
</reference>
<proteinExistence type="predicted"/>
<evidence type="ECO:0000313" key="2">
    <source>
        <dbReference type="Proteomes" id="UP000598775"/>
    </source>
</evidence>
<organism evidence="1 2">
    <name type="scientific">Subtercola lobariae</name>
    <dbReference type="NCBI Taxonomy" id="1588641"/>
    <lineage>
        <taxon>Bacteria</taxon>
        <taxon>Bacillati</taxon>
        <taxon>Actinomycetota</taxon>
        <taxon>Actinomycetes</taxon>
        <taxon>Micrococcales</taxon>
        <taxon>Microbacteriaceae</taxon>
        <taxon>Subtercola</taxon>
    </lineage>
</organism>
<keyword evidence="2" id="KW-1185">Reference proteome</keyword>
<sequence length="163" mass="17481">MKRGGCLLMILGLVAAIATIVVLTLNGVLVMDYSGVRFDGCGQQTTSYLVDGTKQIEVQSCTAPDFPTSIPLLQGRIVDSMKEIGDNGYQRFDVIMTTSDLDGAQGSISTQLTAAGYHSVDNNDTSTPHVVFENDTYKIYLTFTEGGPHGDTVEYYIVPAGAQ</sequence>
<dbReference type="Proteomes" id="UP000598775">
    <property type="component" value="Unassembled WGS sequence"/>
</dbReference>
<evidence type="ECO:0000313" key="1">
    <source>
        <dbReference type="EMBL" id="GGF38666.1"/>
    </source>
</evidence>
<dbReference type="AlphaFoldDB" id="A0A917BFQ3"/>
<gene>
    <name evidence="1" type="ORF">GCM10011399_34440</name>
</gene>
<protein>
    <submittedName>
        <fullName evidence="1">Uncharacterized protein</fullName>
    </submittedName>
</protein>
<name>A0A917BFQ3_9MICO</name>
<comment type="caution">
    <text evidence="1">The sequence shown here is derived from an EMBL/GenBank/DDBJ whole genome shotgun (WGS) entry which is preliminary data.</text>
</comment>
<dbReference type="RefSeq" id="WP_188680563.1">
    <property type="nucleotide sequence ID" value="NZ_BMGP01000007.1"/>
</dbReference>
<dbReference type="EMBL" id="BMGP01000007">
    <property type="protein sequence ID" value="GGF38666.1"/>
    <property type="molecule type" value="Genomic_DNA"/>
</dbReference>